<evidence type="ECO:0000313" key="6">
    <source>
        <dbReference type="RefSeq" id="XP_031562634.1"/>
    </source>
</evidence>
<dbReference type="GO" id="GO:0016197">
    <property type="term" value="P:endosomal transport"/>
    <property type="evidence" value="ECO:0007669"/>
    <property type="project" value="TreeGrafter"/>
</dbReference>
<dbReference type="GeneID" id="116298357"/>
<evidence type="ECO:0000256" key="1">
    <source>
        <dbReference type="ARBA" id="ARBA00007133"/>
    </source>
</evidence>
<evidence type="ECO:0000256" key="2">
    <source>
        <dbReference type="ARBA" id="ARBA00019577"/>
    </source>
</evidence>
<protein>
    <recommendedName>
        <fullName evidence="2">Biogenesis of lysosome-related organelles complex 1 subunit 1</fullName>
    </recommendedName>
</protein>
<proteinExistence type="inferred from homology"/>
<dbReference type="GO" id="GO:0031083">
    <property type="term" value="C:BLOC-1 complex"/>
    <property type="evidence" value="ECO:0007669"/>
    <property type="project" value="InterPro"/>
</dbReference>
<evidence type="ECO:0000256" key="3">
    <source>
        <dbReference type="SAM" id="Coils"/>
    </source>
</evidence>
<dbReference type="Proteomes" id="UP000515163">
    <property type="component" value="Unplaced"/>
</dbReference>
<keyword evidence="5" id="KW-1185">Reference proteome</keyword>
<keyword evidence="3" id="KW-0175">Coiled coil</keyword>
<accession>A0A6P8I271</accession>
<dbReference type="RefSeq" id="XP_031562634.1">
    <property type="nucleotide sequence ID" value="XM_031706774.1"/>
</dbReference>
<comment type="similarity">
    <text evidence="1">Belongs to the BLOC1S1 family.</text>
</comment>
<feature type="region of interest" description="Disordered" evidence="4">
    <location>
        <begin position="1"/>
        <end position="24"/>
    </location>
</feature>
<dbReference type="KEGG" id="aten:116298357"/>
<dbReference type="PANTHER" id="PTHR13073:SF0">
    <property type="entry name" value="BIOGENESIS OF LYSOSOME-RELATED ORGANELLES COMPLEX 1 SUBUNIT 1"/>
    <property type="match status" value="1"/>
</dbReference>
<reference evidence="6" key="1">
    <citation type="submission" date="2025-08" db="UniProtKB">
        <authorList>
            <consortium name="RefSeq"/>
        </authorList>
    </citation>
    <scope>IDENTIFICATION</scope>
    <source>
        <tissue evidence="6">Tentacle</tissue>
    </source>
</reference>
<dbReference type="OrthoDB" id="20018at2759"/>
<evidence type="ECO:0000256" key="4">
    <source>
        <dbReference type="SAM" id="MobiDB-lite"/>
    </source>
</evidence>
<name>A0A6P8I271_ACTTE</name>
<organism evidence="5 6">
    <name type="scientific">Actinia tenebrosa</name>
    <name type="common">Australian red waratah sea anemone</name>
    <dbReference type="NCBI Taxonomy" id="6105"/>
    <lineage>
        <taxon>Eukaryota</taxon>
        <taxon>Metazoa</taxon>
        <taxon>Cnidaria</taxon>
        <taxon>Anthozoa</taxon>
        <taxon>Hexacorallia</taxon>
        <taxon>Actiniaria</taxon>
        <taxon>Actiniidae</taxon>
        <taxon>Actinia</taxon>
    </lineage>
</organism>
<sequence>MLSRVVKEHNQKQAAHKDVQERRKREAAIEASKLTYRLMDTLNSGVEKAYVNQRKLETEAKQLQAHVAQYSKQTTLWLKMVESFNQSLKELGDVENWSRVIEADMTSIASALEYAYKGDGPQSTELAS</sequence>
<dbReference type="PANTHER" id="PTHR13073">
    <property type="entry name" value="BLOC-1 COMPLEX SUBUNIT 1"/>
    <property type="match status" value="1"/>
</dbReference>
<evidence type="ECO:0000313" key="5">
    <source>
        <dbReference type="Proteomes" id="UP000515163"/>
    </source>
</evidence>
<dbReference type="InterPro" id="IPR009395">
    <property type="entry name" value="BLOC1S1"/>
</dbReference>
<dbReference type="InParanoid" id="A0A6P8I271"/>
<dbReference type="FunCoup" id="A0A6P8I271">
    <property type="interactions" value="394"/>
</dbReference>
<feature type="coiled-coil region" evidence="3">
    <location>
        <begin position="46"/>
        <end position="73"/>
    </location>
</feature>
<dbReference type="AlphaFoldDB" id="A0A6P8I271"/>
<dbReference type="Pfam" id="PF06320">
    <property type="entry name" value="GCN5L1"/>
    <property type="match status" value="1"/>
</dbReference>
<gene>
    <name evidence="6" type="primary">LOC116298357</name>
</gene>